<dbReference type="CDD" id="cd12797">
    <property type="entry name" value="M23_peptidase"/>
    <property type="match status" value="1"/>
</dbReference>
<dbReference type="OrthoDB" id="2986589at2"/>
<organism evidence="3 4">
    <name type="scientific">Tepidibacillus decaturensis</name>
    <dbReference type="NCBI Taxonomy" id="1413211"/>
    <lineage>
        <taxon>Bacteria</taxon>
        <taxon>Bacillati</taxon>
        <taxon>Bacillota</taxon>
        <taxon>Bacilli</taxon>
        <taxon>Bacillales</taxon>
        <taxon>Bacillaceae</taxon>
        <taxon>Tepidibacillus</taxon>
    </lineage>
</organism>
<dbReference type="InterPro" id="IPR011055">
    <property type="entry name" value="Dup_hybrid_motif"/>
</dbReference>
<dbReference type="STRING" id="1413211.U473_02760"/>
<dbReference type="PANTHER" id="PTHR21666">
    <property type="entry name" value="PEPTIDASE-RELATED"/>
    <property type="match status" value="1"/>
</dbReference>
<keyword evidence="1" id="KW-0472">Membrane</keyword>
<protein>
    <recommendedName>
        <fullName evidence="2">M23ase beta-sheet core domain-containing protein</fullName>
    </recommendedName>
</protein>
<dbReference type="PANTHER" id="PTHR21666:SF270">
    <property type="entry name" value="MUREIN HYDROLASE ACTIVATOR ENVC"/>
    <property type="match status" value="1"/>
</dbReference>
<evidence type="ECO:0000313" key="4">
    <source>
        <dbReference type="Proteomes" id="UP000070352"/>
    </source>
</evidence>
<dbReference type="InterPro" id="IPR016047">
    <property type="entry name" value="M23ase_b-sheet_dom"/>
</dbReference>
<dbReference type="EMBL" id="LSKU01000001">
    <property type="protein sequence ID" value="KXG43064.1"/>
    <property type="molecule type" value="Genomic_DNA"/>
</dbReference>
<dbReference type="RefSeq" id="WP_068723107.1">
    <property type="nucleotide sequence ID" value="NZ_LSKU01000001.1"/>
</dbReference>
<dbReference type="InterPro" id="IPR050570">
    <property type="entry name" value="Cell_wall_metabolism_enzyme"/>
</dbReference>
<evidence type="ECO:0000259" key="2">
    <source>
        <dbReference type="Pfam" id="PF01551"/>
    </source>
</evidence>
<reference evidence="3 4" key="1">
    <citation type="submission" date="2016-02" db="EMBL/GenBank/DDBJ databases">
        <title>Draft Genome for Tepidibacillus decaturensis nov. sp. Strain Z9, an Anaerobic, Moderately Thermophilic and Heterotrophic Bacterium from Deep Subsurface of the Illinois Basin, USA.</title>
        <authorList>
            <person name="Dong Y."/>
            <person name="Chang J.Y."/>
            <person name="Sanford R."/>
            <person name="Fouke B.W."/>
        </authorList>
    </citation>
    <scope>NUCLEOTIDE SEQUENCE [LARGE SCALE GENOMIC DNA]</scope>
    <source>
        <strain evidence="3 4">Z9</strain>
    </source>
</reference>
<dbReference type="SUPFAM" id="SSF51261">
    <property type="entry name" value="Duplicated hybrid motif"/>
    <property type="match status" value="1"/>
</dbReference>
<gene>
    <name evidence="3" type="ORF">U473_02760</name>
</gene>
<keyword evidence="4" id="KW-1185">Reference proteome</keyword>
<accession>A0A135L220</accession>
<feature type="domain" description="M23ase beta-sheet core" evidence="2">
    <location>
        <begin position="124"/>
        <end position="205"/>
    </location>
</feature>
<dbReference type="Gene3D" id="2.70.70.10">
    <property type="entry name" value="Glucose Permease (Domain IIA)"/>
    <property type="match status" value="1"/>
</dbReference>
<dbReference type="Pfam" id="PF01551">
    <property type="entry name" value="Peptidase_M23"/>
    <property type="match status" value="1"/>
</dbReference>
<dbReference type="Proteomes" id="UP000070352">
    <property type="component" value="Unassembled WGS sequence"/>
</dbReference>
<keyword evidence="1" id="KW-0812">Transmembrane</keyword>
<sequence>MRGPQKPSRIPFPTKKKTYPYSTQVENKDHFKSVFRIFLSLVLITALYFVFQSNHPVAQMIQNFTKEALTKEYNFAGVNRWYHETFAGNPAILPTFAIKEKSSETQVFGSPINTPPIDVKGADQGILIQTNSAETVVAVDRGLVKFVGEDQKLGQTIIIRHTNGIESIYGRLSKIEVTTNDWIEAGQMVGRTERILFFAMKNQDKYINPLGVIPFD</sequence>
<feature type="transmembrane region" description="Helical" evidence="1">
    <location>
        <begin position="34"/>
        <end position="51"/>
    </location>
</feature>
<comment type="caution">
    <text evidence="3">The sequence shown here is derived from an EMBL/GenBank/DDBJ whole genome shotgun (WGS) entry which is preliminary data.</text>
</comment>
<name>A0A135L220_9BACI</name>
<dbReference type="AlphaFoldDB" id="A0A135L220"/>
<evidence type="ECO:0000256" key="1">
    <source>
        <dbReference type="SAM" id="Phobius"/>
    </source>
</evidence>
<dbReference type="GO" id="GO:0004222">
    <property type="term" value="F:metalloendopeptidase activity"/>
    <property type="evidence" value="ECO:0007669"/>
    <property type="project" value="TreeGrafter"/>
</dbReference>
<evidence type="ECO:0000313" key="3">
    <source>
        <dbReference type="EMBL" id="KXG43064.1"/>
    </source>
</evidence>
<proteinExistence type="predicted"/>
<keyword evidence="1" id="KW-1133">Transmembrane helix</keyword>